<evidence type="ECO:0000256" key="1">
    <source>
        <dbReference type="SAM" id="MobiDB-lite"/>
    </source>
</evidence>
<keyword evidence="4" id="KW-1185">Reference proteome</keyword>
<dbReference type="AlphaFoldDB" id="A0A8H6K218"/>
<evidence type="ECO:0000313" key="4">
    <source>
        <dbReference type="Proteomes" id="UP000639643"/>
    </source>
</evidence>
<evidence type="ECO:0000313" key="3">
    <source>
        <dbReference type="EMBL" id="KAF6823689.1"/>
    </source>
</evidence>
<dbReference type="EMBL" id="WIGM01000493">
    <property type="protein sequence ID" value="KAF6823689.1"/>
    <property type="molecule type" value="Genomic_DNA"/>
</dbReference>
<comment type="caution">
    <text evidence="3">The sequence shown here is derived from an EMBL/GenBank/DDBJ whole genome shotgun (WGS) entry which is preliminary data.</text>
</comment>
<proteinExistence type="predicted"/>
<dbReference type="Proteomes" id="UP000639643">
    <property type="component" value="Unassembled WGS sequence"/>
</dbReference>
<feature type="domain" description="DUF6604" evidence="2">
    <location>
        <begin position="95"/>
        <end position="272"/>
    </location>
</feature>
<accession>A0A8H6K218</accession>
<protein>
    <recommendedName>
        <fullName evidence="2">DUF6604 domain-containing protein</fullName>
    </recommendedName>
</protein>
<dbReference type="InterPro" id="IPR046539">
    <property type="entry name" value="DUF6604"/>
</dbReference>
<gene>
    <name evidence="3" type="ORF">CMUS01_10574</name>
</gene>
<evidence type="ECO:0000259" key="2">
    <source>
        <dbReference type="Pfam" id="PF20253"/>
    </source>
</evidence>
<sequence length="796" mass="91937">MTPTIAPIDEEGAFPSYPPASQSVPNHDLITTKFRSTHCKAFPAIPSATMSQQTSPASTLPPAIQQQYLRYKNSTNGFINWLFDEAKHHMNPGLTFLERAIDLRRQVSSWYAGGNLAAGHNMRSELDDRHRYFNDRLQIILDMFRGPTATQVPAASATAPTTTRASALSVVNQFSHLHLEGDDDNDTDADVQQTAPSLLQTLPAPDRAHERVKDLVEDPCIELICLLNEMKDIRTHVRWIWRQSLAAKIDIISAGFVTEAAFEWIAIMDEDFCSRNPTLKTWDAMIHHVFRTTVFRCPEEHIKLHLDRDGDGLYVQISDPDQQAIHDDDRLKYLVGKRLSDLDTYQLLQTFEKYSESLSEEVYGVSVWRLDRLTLCLSKGQRKDSIRLATAVMVSIWLDLHEDGVFSAAGNDYWFFSQRYPHAFYGIEGSDTTAYSEVYKDHMQSHMEMLRWVNINHRDPMKGFFQMNPFLAGITLFDAYQRVQDAIFTTVSMSWGIVPMAHIYNHARLRGRWRKNWDDMEAVMAMQEKEVFSPPRPTDFEQEQDASIYREMKDRRFPRKTPAMKNEFMTKLSTWHRWRTIRDKKNDTSYRRQLDPTPILSSVWHHCISDANHGRFIISQSGISGIIKDLVDDCFRENGDTPPRDLTVPQLLDGLLAVVQCEVPHVFFDFWRMNKLCDTLHFKYQCLVTGESPASIRSVDLDKNLLVDLYFKAHHRKLPEQWVRDPEMKTNFVEDWRDWCKKAALFPQNARCGWPEKYKPAIKARMSLWNQGPRLIPVYSWGEDDAGSSESPSVDV</sequence>
<name>A0A8H6K218_9PEZI</name>
<feature type="region of interest" description="Disordered" evidence="1">
    <location>
        <begin position="1"/>
        <end position="26"/>
    </location>
</feature>
<organism evidence="3 4">
    <name type="scientific">Colletotrichum musicola</name>
    <dbReference type="NCBI Taxonomy" id="2175873"/>
    <lineage>
        <taxon>Eukaryota</taxon>
        <taxon>Fungi</taxon>
        <taxon>Dikarya</taxon>
        <taxon>Ascomycota</taxon>
        <taxon>Pezizomycotina</taxon>
        <taxon>Sordariomycetes</taxon>
        <taxon>Hypocreomycetidae</taxon>
        <taxon>Glomerellales</taxon>
        <taxon>Glomerellaceae</taxon>
        <taxon>Colletotrichum</taxon>
        <taxon>Colletotrichum orchidearum species complex</taxon>
    </lineage>
</organism>
<dbReference type="OrthoDB" id="5238236at2759"/>
<dbReference type="PANTHER" id="PTHR38795">
    <property type="entry name" value="DUF6604 DOMAIN-CONTAINING PROTEIN"/>
    <property type="match status" value="1"/>
</dbReference>
<reference evidence="3" key="1">
    <citation type="journal article" date="2020" name="Phytopathology">
        <title>Genome Sequence Resources of Colletotrichum truncatum, C. plurivorum, C. musicola, and C. sojae: Four Species Pathogenic to Soybean (Glycine max).</title>
        <authorList>
            <person name="Rogerio F."/>
            <person name="Boufleur T.R."/>
            <person name="Ciampi-Guillardi M."/>
            <person name="Sukno S.A."/>
            <person name="Thon M.R."/>
            <person name="Massola Junior N.S."/>
            <person name="Baroncelli R."/>
        </authorList>
    </citation>
    <scope>NUCLEOTIDE SEQUENCE</scope>
    <source>
        <strain evidence="3">LFN0074</strain>
    </source>
</reference>
<dbReference type="PANTHER" id="PTHR38795:SF1">
    <property type="entry name" value="DUF6604 DOMAIN-CONTAINING PROTEIN"/>
    <property type="match status" value="1"/>
</dbReference>
<dbReference type="Pfam" id="PF20253">
    <property type="entry name" value="DUF6604"/>
    <property type="match status" value="1"/>
</dbReference>